<organism evidence="1 3">
    <name type="scientific">Phocaeicola plebeius</name>
    <dbReference type="NCBI Taxonomy" id="310297"/>
    <lineage>
        <taxon>Bacteria</taxon>
        <taxon>Pseudomonadati</taxon>
        <taxon>Bacteroidota</taxon>
        <taxon>Bacteroidia</taxon>
        <taxon>Bacteroidales</taxon>
        <taxon>Bacteroidaceae</taxon>
        <taxon>Phocaeicola</taxon>
    </lineage>
</organism>
<dbReference type="EMBL" id="QSQT01000034">
    <property type="protein sequence ID" value="RGK52185.1"/>
    <property type="molecule type" value="Genomic_DNA"/>
</dbReference>
<dbReference type="EMBL" id="QRHQ01000001">
    <property type="protein sequence ID" value="RHF93416.1"/>
    <property type="molecule type" value="Genomic_DNA"/>
</dbReference>
<dbReference type="InterPro" id="IPR012808">
    <property type="entry name" value="CHP02453"/>
</dbReference>
<dbReference type="NCBIfam" id="TIGR02453">
    <property type="entry name" value="TIGR02453 family protein"/>
    <property type="match status" value="1"/>
</dbReference>
<dbReference type="Proteomes" id="UP000283485">
    <property type="component" value="Unassembled WGS sequence"/>
</dbReference>
<dbReference type="PANTHER" id="PTHR36452:SF1">
    <property type="entry name" value="DUF2461 DOMAIN-CONTAINING PROTEIN"/>
    <property type="match status" value="1"/>
</dbReference>
<gene>
    <name evidence="2" type="ORF">DW653_00670</name>
    <name evidence="1" type="ORF">DXD04_14205</name>
</gene>
<sequence length="221" mass="25775">MDIPGILDFLKVLAANNNREWFQEHKAEYLSVQADFEELLAGVIARLSPWDESVAHVLPRDCTYRIYRDVRFSSDKSPYKTHIGGYINARGKKSNHCGYYLHLEPGNCMLAGGSWCMPADMLRAVRQSVCDRIDEYRAIVEDPAFKQYFPVVGESHLKTVPKGFPKDFPYPQYIRCKDFTVACRVEDEFFSRPDFMERIIDVFRQLKRFADFTNETIDEFE</sequence>
<keyword evidence="3" id="KW-1185">Reference proteome</keyword>
<dbReference type="RefSeq" id="WP_117673860.1">
    <property type="nucleotide sequence ID" value="NZ_CABOGR010000034.1"/>
</dbReference>
<evidence type="ECO:0000313" key="4">
    <source>
        <dbReference type="Proteomes" id="UP000283485"/>
    </source>
</evidence>
<dbReference type="Pfam" id="PF09365">
    <property type="entry name" value="DUF2461"/>
    <property type="match status" value="1"/>
</dbReference>
<accession>A0A3E4MR87</accession>
<evidence type="ECO:0000313" key="2">
    <source>
        <dbReference type="EMBL" id="RHF93416.1"/>
    </source>
</evidence>
<dbReference type="PANTHER" id="PTHR36452">
    <property type="entry name" value="CHROMOSOME 12, WHOLE GENOME SHOTGUN SEQUENCE"/>
    <property type="match status" value="1"/>
</dbReference>
<dbReference type="PIRSF" id="PIRSF028451">
    <property type="entry name" value="UCP028451"/>
    <property type="match status" value="1"/>
</dbReference>
<protein>
    <submittedName>
        <fullName evidence="1">DUF2461 domain-containing protein</fullName>
    </submittedName>
</protein>
<evidence type="ECO:0000313" key="1">
    <source>
        <dbReference type="EMBL" id="RGK52185.1"/>
    </source>
</evidence>
<proteinExistence type="predicted"/>
<dbReference type="AlphaFoldDB" id="A0A3E4MR87"/>
<evidence type="ECO:0000313" key="3">
    <source>
        <dbReference type="Proteomes" id="UP000260862"/>
    </source>
</evidence>
<comment type="caution">
    <text evidence="1">The sequence shown here is derived from an EMBL/GenBank/DDBJ whole genome shotgun (WGS) entry which is preliminary data.</text>
</comment>
<dbReference type="Proteomes" id="UP000260862">
    <property type="component" value="Unassembled WGS sequence"/>
</dbReference>
<dbReference type="InterPro" id="IPR015996">
    <property type="entry name" value="UCP028451"/>
</dbReference>
<reference evidence="3 4" key="1">
    <citation type="submission" date="2018-08" db="EMBL/GenBank/DDBJ databases">
        <title>A genome reference for cultivated species of the human gut microbiota.</title>
        <authorList>
            <person name="Zou Y."/>
            <person name="Xue W."/>
            <person name="Luo G."/>
        </authorList>
    </citation>
    <scope>NUCLEOTIDE SEQUENCE [LARGE SCALE GENOMIC DNA]</scope>
    <source>
        <strain evidence="2 4">AM23-23</strain>
        <strain evidence="1 3">TF10-3AC</strain>
    </source>
</reference>
<name>A0A3E4MR87_9BACT</name>